<dbReference type="GO" id="GO:0003680">
    <property type="term" value="F:minor groove of adenine-thymine-rich DNA binding"/>
    <property type="evidence" value="ECO:0007669"/>
    <property type="project" value="TreeGrafter"/>
</dbReference>
<sequence>MSSDSRHDAVTAVLSNIRSLRAYAREVDFEFLRDAVEKIHSVLAEREDEYKEEQRRKQDEVENLEKVKKYMVELGLDPALLTPSSVSPKRSGKNYRPVVPPKYRIKDTDGNTHEWSGRGKPPAAFKAALDAGRNKDDLLIDKAAE</sequence>
<feature type="compositionally biased region" description="Basic and acidic residues" evidence="5">
    <location>
        <begin position="104"/>
        <end position="117"/>
    </location>
</feature>
<dbReference type="HOGENOM" id="CLU_117503_0_0_6"/>
<dbReference type="InterPro" id="IPR037150">
    <property type="entry name" value="H-NS_C_dom_sf"/>
</dbReference>
<proteinExistence type="inferred from homology"/>
<keyword evidence="3" id="KW-0963">Cytoplasm</keyword>
<dbReference type="GO" id="GO:0000976">
    <property type="term" value="F:transcription cis-regulatory region binding"/>
    <property type="evidence" value="ECO:0007669"/>
    <property type="project" value="TreeGrafter"/>
</dbReference>
<dbReference type="Gene3D" id="1.10.287.1050">
    <property type="entry name" value="H-NS histone-like proteins"/>
    <property type="match status" value="1"/>
</dbReference>
<dbReference type="SMART" id="SM00528">
    <property type="entry name" value="HNS"/>
    <property type="match status" value="1"/>
</dbReference>
<reference evidence="7 8" key="1">
    <citation type="journal article" date="2008" name="Environ. Microbiol.">
        <title>The genome of Erwinia tasmaniensis strain Et1/99, a non-pathogenic bacterium in the genus Erwinia.</title>
        <authorList>
            <person name="Kube M."/>
            <person name="Migdoll A.M."/>
            <person name="Mueller I."/>
            <person name="Kuhl H."/>
            <person name="Beck A."/>
            <person name="Reinhardt R."/>
            <person name="Geider K."/>
        </authorList>
    </citation>
    <scope>NUCLEOTIDE SEQUENCE [LARGE SCALE GENOMIC DNA]</scope>
    <source>
        <strain evidence="8">DSM 17950 / CFBP 7177 / CIP 109463 / NCPPB 4357 / Et1/99</strain>
        <plasmid evidence="8">pET49</plasmid>
    </source>
</reference>
<dbReference type="SUPFAM" id="SSF81273">
    <property type="entry name" value="H-NS histone-like proteins"/>
    <property type="match status" value="2"/>
</dbReference>
<dbReference type="Gene3D" id="4.10.430.10">
    <property type="entry name" value="Histone-like protein H-NS, C-terminal domain"/>
    <property type="match status" value="1"/>
</dbReference>
<dbReference type="RefSeq" id="WP_012443233.1">
    <property type="nucleotide sequence ID" value="NC_010697.1"/>
</dbReference>
<dbReference type="OrthoDB" id="6088948at2"/>
<evidence type="ECO:0000256" key="3">
    <source>
        <dbReference type="ARBA" id="ARBA00022490"/>
    </source>
</evidence>
<evidence type="ECO:0000259" key="6">
    <source>
        <dbReference type="SMART" id="SM00528"/>
    </source>
</evidence>
<keyword evidence="4" id="KW-0238">DNA-binding</keyword>
<keyword evidence="7" id="KW-0614">Plasmid</keyword>
<dbReference type="PANTHER" id="PTHR38097">
    <property type="match status" value="1"/>
</dbReference>
<dbReference type="InterPro" id="IPR027444">
    <property type="entry name" value="H-NS_C_dom"/>
</dbReference>
<name>B2VAY7_ERWT9</name>
<accession>B2VAY7</accession>
<comment type="subcellular location">
    <subcellularLocation>
        <location evidence="1">Cytoplasm</location>
        <location evidence="1">Nucleoid</location>
    </subcellularLocation>
</comment>
<evidence type="ECO:0000256" key="2">
    <source>
        <dbReference type="ARBA" id="ARBA00010610"/>
    </source>
</evidence>
<dbReference type="AlphaFoldDB" id="B2VAY7"/>
<protein>
    <submittedName>
        <fullName evidence="7">Heat-stable nucleoid-structuring protein</fullName>
    </submittedName>
</protein>
<geneLocation type="plasmid" evidence="7 8">
    <name>pET49</name>
</geneLocation>
<dbReference type="Pfam" id="PF22470">
    <property type="entry name" value="Histone_HNS_N"/>
    <property type="match status" value="1"/>
</dbReference>
<dbReference type="GO" id="GO:0005829">
    <property type="term" value="C:cytosol"/>
    <property type="evidence" value="ECO:0007669"/>
    <property type="project" value="TreeGrafter"/>
</dbReference>
<dbReference type="PANTHER" id="PTHR38097:SF2">
    <property type="entry name" value="DNA-BINDING PROTEIN STPA"/>
    <property type="match status" value="1"/>
</dbReference>
<dbReference type="KEGG" id="eta:ETA_pET490340"/>
<dbReference type="GO" id="GO:0030527">
    <property type="term" value="F:structural constituent of chromatin"/>
    <property type="evidence" value="ECO:0007669"/>
    <property type="project" value="InterPro"/>
</dbReference>
<dbReference type="GO" id="GO:0032993">
    <property type="term" value="C:protein-DNA complex"/>
    <property type="evidence" value="ECO:0007669"/>
    <property type="project" value="TreeGrafter"/>
</dbReference>
<evidence type="ECO:0000313" key="7">
    <source>
        <dbReference type="EMBL" id="CAO94876.1"/>
    </source>
</evidence>
<dbReference type="InterPro" id="IPR001801">
    <property type="entry name" value="Histone_HNS"/>
</dbReference>
<evidence type="ECO:0000256" key="1">
    <source>
        <dbReference type="ARBA" id="ARBA00004453"/>
    </source>
</evidence>
<evidence type="ECO:0000256" key="4">
    <source>
        <dbReference type="ARBA" id="ARBA00023125"/>
    </source>
</evidence>
<keyword evidence="8" id="KW-1185">Reference proteome</keyword>
<dbReference type="GO" id="GO:0003681">
    <property type="term" value="F:bent DNA binding"/>
    <property type="evidence" value="ECO:0007669"/>
    <property type="project" value="TreeGrafter"/>
</dbReference>
<evidence type="ECO:0000256" key="5">
    <source>
        <dbReference type="SAM" id="MobiDB-lite"/>
    </source>
</evidence>
<gene>
    <name evidence="7" type="ordered locus">ETA_pET490340</name>
</gene>
<dbReference type="InterPro" id="IPR027454">
    <property type="entry name" value="Histone_HNS_N"/>
</dbReference>
<feature type="domain" description="DNA-binding protein H-NS-like C-terminal" evidence="6">
    <location>
        <begin position="93"/>
        <end position="140"/>
    </location>
</feature>
<dbReference type="GO" id="GO:0046983">
    <property type="term" value="F:protein dimerization activity"/>
    <property type="evidence" value="ECO:0007669"/>
    <property type="project" value="InterPro"/>
</dbReference>
<dbReference type="GO" id="GO:0001217">
    <property type="term" value="F:DNA-binding transcription repressor activity"/>
    <property type="evidence" value="ECO:0007669"/>
    <property type="project" value="TreeGrafter"/>
</dbReference>
<dbReference type="Pfam" id="PF00816">
    <property type="entry name" value="Histone_HNS"/>
    <property type="match status" value="1"/>
</dbReference>
<dbReference type="GO" id="GO:0009295">
    <property type="term" value="C:nucleoid"/>
    <property type="evidence" value="ECO:0007669"/>
    <property type="project" value="UniProtKB-SubCell"/>
</dbReference>
<dbReference type="Proteomes" id="UP000001726">
    <property type="component" value="Plasmid pET49"/>
</dbReference>
<evidence type="ECO:0000313" key="8">
    <source>
        <dbReference type="Proteomes" id="UP000001726"/>
    </source>
</evidence>
<dbReference type="InterPro" id="IPR054180">
    <property type="entry name" value="H-NS-like_N"/>
</dbReference>
<dbReference type="EMBL" id="CU468131">
    <property type="protein sequence ID" value="CAO94876.1"/>
    <property type="molecule type" value="Genomic_DNA"/>
</dbReference>
<comment type="similarity">
    <text evidence="2">Belongs to the histone-like protein H-NS family.</text>
</comment>
<dbReference type="PIRSF" id="PIRSF002096">
    <property type="entry name" value="HnS"/>
    <property type="match status" value="1"/>
</dbReference>
<feature type="region of interest" description="Disordered" evidence="5">
    <location>
        <begin position="83"/>
        <end position="123"/>
    </location>
</feature>
<organism evidence="7 8">
    <name type="scientific">Erwinia tasmaniensis (strain DSM 17950 / CFBP 7177 / CIP 109463 / NCPPB 4357 / Et1/99)</name>
    <dbReference type="NCBI Taxonomy" id="465817"/>
    <lineage>
        <taxon>Bacteria</taxon>
        <taxon>Pseudomonadati</taxon>
        <taxon>Pseudomonadota</taxon>
        <taxon>Gammaproteobacteria</taxon>
        <taxon>Enterobacterales</taxon>
        <taxon>Erwiniaceae</taxon>
        <taxon>Erwinia</taxon>
    </lineage>
</organism>